<organism evidence="9">
    <name type="scientific">freshwater metagenome</name>
    <dbReference type="NCBI Taxonomy" id="449393"/>
    <lineage>
        <taxon>unclassified sequences</taxon>
        <taxon>metagenomes</taxon>
        <taxon>ecological metagenomes</taxon>
    </lineage>
</organism>
<evidence type="ECO:0000313" key="11">
    <source>
        <dbReference type="EMBL" id="CAB5034520.1"/>
    </source>
</evidence>
<dbReference type="Pfam" id="PF02381">
    <property type="entry name" value="MraZ"/>
    <property type="match status" value="2"/>
</dbReference>
<dbReference type="EMBL" id="CAFBOF010000037">
    <property type="protein sequence ID" value="CAB4984285.1"/>
    <property type="molecule type" value="Genomic_DNA"/>
</dbReference>
<evidence type="ECO:0000256" key="6">
    <source>
        <dbReference type="ARBA" id="ARBA00023163"/>
    </source>
</evidence>
<dbReference type="EMBL" id="CAEZYK010000052">
    <property type="protein sequence ID" value="CAB4726105.1"/>
    <property type="molecule type" value="Genomic_DNA"/>
</dbReference>
<keyword evidence="4" id="KW-0805">Transcription regulation</keyword>
<accession>A0A6J7FM58</accession>
<dbReference type="EMBL" id="CAFBMM010000004">
    <property type="protein sequence ID" value="CAB4896692.1"/>
    <property type="molecule type" value="Genomic_DNA"/>
</dbReference>
<dbReference type="PROSITE" id="PS51740">
    <property type="entry name" value="SPOVT_ABRB"/>
    <property type="match status" value="2"/>
</dbReference>
<dbReference type="Gene3D" id="3.40.1550.20">
    <property type="entry name" value="Transcriptional regulator MraZ domain"/>
    <property type="match status" value="1"/>
</dbReference>
<keyword evidence="6" id="KW-0804">Transcription</keyword>
<name>A0A6J7FM58_9ZZZZ</name>
<dbReference type="NCBIfam" id="TIGR00242">
    <property type="entry name" value="division/cell wall cluster transcriptional repressor MraZ"/>
    <property type="match status" value="1"/>
</dbReference>
<keyword evidence="2" id="KW-0963">Cytoplasm</keyword>
<feature type="domain" description="SpoVT-AbrB" evidence="7">
    <location>
        <begin position="7"/>
        <end position="49"/>
    </location>
</feature>
<dbReference type="HAMAP" id="MF_01008">
    <property type="entry name" value="MraZ"/>
    <property type="match status" value="1"/>
</dbReference>
<proteinExistence type="inferred from homology"/>
<dbReference type="CDD" id="cd16321">
    <property type="entry name" value="MraZ_C"/>
    <property type="match status" value="1"/>
</dbReference>
<evidence type="ECO:0000256" key="4">
    <source>
        <dbReference type="ARBA" id="ARBA00023015"/>
    </source>
</evidence>
<dbReference type="AlphaFoldDB" id="A0A6J7FM58"/>
<evidence type="ECO:0000256" key="2">
    <source>
        <dbReference type="ARBA" id="ARBA00022490"/>
    </source>
</evidence>
<evidence type="ECO:0000256" key="1">
    <source>
        <dbReference type="ARBA" id="ARBA00013860"/>
    </source>
</evidence>
<dbReference type="PANTHER" id="PTHR34701">
    <property type="entry name" value="TRANSCRIPTIONAL REGULATOR MRAZ"/>
    <property type="match status" value="1"/>
</dbReference>
<protein>
    <recommendedName>
        <fullName evidence="1">Transcriptional regulator MraZ</fullName>
    </recommendedName>
</protein>
<dbReference type="GO" id="GO:0003700">
    <property type="term" value="F:DNA-binding transcription factor activity"/>
    <property type="evidence" value="ECO:0007669"/>
    <property type="project" value="InterPro"/>
</dbReference>
<dbReference type="InterPro" id="IPR038619">
    <property type="entry name" value="MraZ_sf"/>
</dbReference>
<dbReference type="InterPro" id="IPR035644">
    <property type="entry name" value="MraZ_C"/>
</dbReference>
<dbReference type="GO" id="GO:2000143">
    <property type="term" value="P:negative regulation of DNA-templated transcription initiation"/>
    <property type="evidence" value="ECO:0007669"/>
    <property type="project" value="TreeGrafter"/>
</dbReference>
<dbReference type="GO" id="GO:0000976">
    <property type="term" value="F:transcription cis-regulatory region binding"/>
    <property type="evidence" value="ECO:0007669"/>
    <property type="project" value="TreeGrafter"/>
</dbReference>
<dbReference type="InterPro" id="IPR007159">
    <property type="entry name" value="SpoVT-AbrB_dom"/>
</dbReference>
<evidence type="ECO:0000313" key="8">
    <source>
        <dbReference type="EMBL" id="CAB4726105.1"/>
    </source>
</evidence>
<dbReference type="InterPro" id="IPR035642">
    <property type="entry name" value="MraZ_N"/>
</dbReference>
<sequence length="144" mass="15718">MKDFLGEYQHSLDAKGRLIMPSDFRGPLAHGAVIGIGTHNCLVVYTPEEWVSAAEGIRELSRQGGDQLDAARAFFAGAREVTPDSQGRVPIALDQRTYAGLERDVIVSGAFSRIEIWDATRWNERREEGQATLSAATSLPGFGI</sequence>
<dbReference type="SUPFAM" id="SSF89447">
    <property type="entry name" value="AbrB/MazE/MraZ-like"/>
    <property type="match status" value="1"/>
</dbReference>
<keyword evidence="5" id="KW-0238">DNA-binding</keyword>
<dbReference type="CDD" id="cd16320">
    <property type="entry name" value="MraZ_N"/>
    <property type="match status" value="1"/>
</dbReference>
<evidence type="ECO:0000313" key="10">
    <source>
        <dbReference type="EMBL" id="CAB4984285.1"/>
    </source>
</evidence>
<dbReference type="EMBL" id="CAFBPQ010000113">
    <property type="protein sequence ID" value="CAB5034520.1"/>
    <property type="molecule type" value="Genomic_DNA"/>
</dbReference>
<keyword evidence="3" id="KW-0677">Repeat</keyword>
<reference evidence="9" key="1">
    <citation type="submission" date="2020-05" db="EMBL/GenBank/DDBJ databases">
        <authorList>
            <person name="Chiriac C."/>
            <person name="Salcher M."/>
            <person name="Ghai R."/>
            <person name="Kavagutti S V."/>
        </authorList>
    </citation>
    <scope>NUCLEOTIDE SEQUENCE</scope>
</reference>
<gene>
    <name evidence="8" type="ORF">UFOPK2683_00988</name>
    <name evidence="9" type="ORF">UFOPK3605_00240</name>
    <name evidence="10" type="ORF">UFOPK3897_01303</name>
    <name evidence="11" type="ORF">UFOPK4121_01736</name>
</gene>
<dbReference type="PANTHER" id="PTHR34701:SF1">
    <property type="entry name" value="TRANSCRIPTIONAL REGULATOR MRAZ"/>
    <property type="match status" value="1"/>
</dbReference>
<evidence type="ECO:0000256" key="3">
    <source>
        <dbReference type="ARBA" id="ARBA00022737"/>
    </source>
</evidence>
<evidence type="ECO:0000313" key="9">
    <source>
        <dbReference type="EMBL" id="CAB4896692.1"/>
    </source>
</evidence>
<dbReference type="InterPro" id="IPR037914">
    <property type="entry name" value="SpoVT-AbrB_sf"/>
</dbReference>
<evidence type="ECO:0000256" key="5">
    <source>
        <dbReference type="ARBA" id="ARBA00023125"/>
    </source>
</evidence>
<evidence type="ECO:0000259" key="7">
    <source>
        <dbReference type="PROSITE" id="PS51740"/>
    </source>
</evidence>
<feature type="domain" description="SpoVT-AbrB" evidence="7">
    <location>
        <begin position="78"/>
        <end position="121"/>
    </location>
</feature>
<dbReference type="InterPro" id="IPR020603">
    <property type="entry name" value="MraZ_dom"/>
</dbReference>
<dbReference type="InterPro" id="IPR003444">
    <property type="entry name" value="MraZ"/>
</dbReference>